<dbReference type="EMBL" id="RWGY01000031">
    <property type="protein sequence ID" value="TVU13822.1"/>
    <property type="molecule type" value="Genomic_DNA"/>
</dbReference>
<evidence type="ECO:0000256" key="2">
    <source>
        <dbReference type="ARBA" id="ARBA00004723"/>
    </source>
</evidence>
<keyword evidence="8" id="KW-0732">Signal</keyword>
<comment type="caution">
    <text evidence="10">The sequence shown here is derived from an EMBL/GenBank/DDBJ whole genome shotgun (WGS) entry which is preliminary data.</text>
</comment>
<dbReference type="GO" id="GO:0048046">
    <property type="term" value="C:apoplast"/>
    <property type="evidence" value="ECO:0007669"/>
    <property type="project" value="UniProtKB-ARBA"/>
</dbReference>
<dbReference type="PANTHER" id="PTHR10742:SF313">
    <property type="entry name" value="AMINE OXIDASE"/>
    <property type="match status" value="1"/>
</dbReference>
<evidence type="ECO:0000256" key="4">
    <source>
        <dbReference type="ARBA" id="ARBA00022630"/>
    </source>
</evidence>
<proteinExistence type="inferred from homology"/>
<comment type="cofactor">
    <cofactor evidence="1">
        <name>FAD</name>
        <dbReference type="ChEBI" id="CHEBI:57692"/>
    </cofactor>
</comment>
<dbReference type="GO" id="GO:0050660">
    <property type="term" value="F:flavin adenine dinucleotide binding"/>
    <property type="evidence" value="ECO:0007669"/>
    <property type="project" value="UniProtKB-ARBA"/>
</dbReference>
<sequence length="589" mass="64616">MSSSRSSALVQAAAVLLALTIAQHGSLAATAGPRVIIVGAGMSGISAAKRLSDAGITDLLILEATDRIGGRMHKKNFAGINVEIGANWVEGVNGGKMNPIWPMVNSTLKLRNFLTDFSVAQNVYKEKYIPTPFKLYFTLICYKSSLRGGIGEVWPLHGQSGDGGGAQPAAEEGEEGGGAGDGGRSSDGGGGRSERAESGVGNLAYVGWPPPVGADSFYSGRGPRRTQLDSEDRVQISSSAHFAVCSGGLYDEGYVQKIMDRADAVEKNGEKLSASLPASGSDDISILAMQRLYDHQPNGPATPVDMVVDYFKYDFEGAEPPRVTSLQTTVPNPTFTDFGEDEYFVADQRGYETVVYYLAGQYLKTDRSGKIVDPRLQLNKVVREISYSPSGVTVRTEDKSVYKADYVMVSTSLGVLQTDLIQFKPKLPAWKILVLYQFDMAVYTKIFLKFPKRFWPVGEGKEFFLYASSRRGYYAAWQALEKQYPGANVLLVTVTDEESRRIEQQSDNQTKAEVMEVLRKMFPGKDVPDATDILVPRWWSDRFYKGTYANWPVGAPVGRVYFTGIDSAEILINCAQKKMCKYHVKGKYD</sequence>
<evidence type="ECO:0000256" key="6">
    <source>
        <dbReference type="ARBA" id="ARBA00023002"/>
    </source>
</evidence>
<evidence type="ECO:0000313" key="11">
    <source>
        <dbReference type="Proteomes" id="UP000324897"/>
    </source>
</evidence>
<dbReference type="SUPFAM" id="SSF54373">
    <property type="entry name" value="FAD-linked reductases, C-terminal domain"/>
    <property type="match status" value="1"/>
</dbReference>
<dbReference type="Gramene" id="TVU13822">
    <property type="protein sequence ID" value="TVU13822"/>
    <property type="gene ID" value="EJB05_37253"/>
</dbReference>
<gene>
    <name evidence="10" type="ORF">EJB05_37253</name>
</gene>
<keyword evidence="4" id="KW-0285">Flavoprotein</keyword>
<accession>A0A5J9TR47</accession>
<dbReference type="Proteomes" id="UP000324897">
    <property type="component" value="Unassembled WGS sequence"/>
</dbReference>
<protein>
    <recommendedName>
        <fullName evidence="9">Amine oxidase domain-containing protein</fullName>
    </recommendedName>
</protein>
<evidence type="ECO:0000256" key="7">
    <source>
        <dbReference type="SAM" id="MobiDB-lite"/>
    </source>
</evidence>
<feature type="chain" id="PRO_5023885136" description="Amine oxidase domain-containing protein" evidence="8">
    <location>
        <begin position="29"/>
        <end position="589"/>
    </location>
</feature>
<feature type="domain" description="Amine oxidase" evidence="9">
    <location>
        <begin position="274"/>
        <end position="555"/>
    </location>
</feature>
<comment type="pathway">
    <text evidence="2">Amine and polyamine degradation; spermine degradation.</text>
</comment>
<evidence type="ECO:0000256" key="3">
    <source>
        <dbReference type="ARBA" id="ARBA00005995"/>
    </source>
</evidence>
<evidence type="ECO:0000259" key="9">
    <source>
        <dbReference type="Pfam" id="PF01593"/>
    </source>
</evidence>
<dbReference type="Pfam" id="PF01593">
    <property type="entry name" value="Amino_oxidase"/>
    <property type="match status" value="2"/>
</dbReference>
<name>A0A5J9TR47_9POAL</name>
<dbReference type="FunFam" id="3.90.660.10:FF:000012">
    <property type="entry name" value="Polyamine oxidase 1"/>
    <property type="match status" value="1"/>
</dbReference>
<comment type="similarity">
    <text evidence="3">Belongs to the flavin monoamine oxidase family.</text>
</comment>
<feature type="signal peptide" evidence="8">
    <location>
        <begin position="1"/>
        <end position="28"/>
    </location>
</feature>
<dbReference type="Gene3D" id="3.50.50.60">
    <property type="entry name" value="FAD/NAD(P)-binding domain"/>
    <property type="match status" value="1"/>
</dbReference>
<dbReference type="AlphaFoldDB" id="A0A5J9TR47"/>
<organism evidence="10 11">
    <name type="scientific">Eragrostis curvula</name>
    <name type="common">weeping love grass</name>
    <dbReference type="NCBI Taxonomy" id="38414"/>
    <lineage>
        <taxon>Eukaryota</taxon>
        <taxon>Viridiplantae</taxon>
        <taxon>Streptophyta</taxon>
        <taxon>Embryophyta</taxon>
        <taxon>Tracheophyta</taxon>
        <taxon>Spermatophyta</taxon>
        <taxon>Magnoliopsida</taxon>
        <taxon>Liliopsida</taxon>
        <taxon>Poales</taxon>
        <taxon>Poaceae</taxon>
        <taxon>PACMAD clade</taxon>
        <taxon>Chloridoideae</taxon>
        <taxon>Eragrostideae</taxon>
        <taxon>Eragrostidinae</taxon>
        <taxon>Eragrostis</taxon>
    </lineage>
</organism>
<dbReference type="SUPFAM" id="SSF51905">
    <property type="entry name" value="FAD/NAD(P)-binding domain"/>
    <property type="match status" value="1"/>
</dbReference>
<evidence type="ECO:0000256" key="8">
    <source>
        <dbReference type="SAM" id="SignalP"/>
    </source>
</evidence>
<reference evidence="10 11" key="1">
    <citation type="journal article" date="2019" name="Sci. Rep.">
        <title>A high-quality genome of Eragrostis curvula grass provides insights into Poaceae evolution and supports new strategies to enhance forage quality.</title>
        <authorList>
            <person name="Carballo J."/>
            <person name="Santos B.A.C.M."/>
            <person name="Zappacosta D."/>
            <person name="Garbus I."/>
            <person name="Selva J.P."/>
            <person name="Gallo C.A."/>
            <person name="Diaz A."/>
            <person name="Albertini E."/>
            <person name="Caccamo M."/>
            <person name="Echenique V."/>
        </authorList>
    </citation>
    <scope>NUCLEOTIDE SEQUENCE [LARGE SCALE GENOMIC DNA]</scope>
    <source>
        <strain evidence="11">cv. Victoria</strain>
        <tissue evidence="10">Leaf</tissue>
    </source>
</reference>
<dbReference type="PANTHER" id="PTHR10742">
    <property type="entry name" value="FLAVIN MONOAMINE OXIDASE"/>
    <property type="match status" value="1"/>
</dbReference>
<keyword evidence="11" id="KW-1185">Reference proteome</keyword>
<evidence type="ECO:0000256" key="1">
    <source>
        <dbReference type="ARBA" id="ARBA00001974"/>
    </source>
</evidence>
<dbReference type="OrthoDB" id="5046242at2759"/>
<keyword evidence="5" id="KW-0274">FAD</keyword>
<dbReference type="InterPro" id="IPR002937">
    <property type="entry name" value="Amino_oxidase"/>
</dbReference>
<dbReference type="Gene3D" id="3.90.660.10">
    <property type="match status" value="2"/>
</dbReference>
<feature type="region of interest" description="Disordered" evidence="7">
    <location>
        <begin position="158"/>
        <end position="196"/>
    </location>
</feature>
<evidence type="ECO:0000256" key="5">
    <source>
        <dbReference type="ARBA" id="ARBA00022827"/>
    </source>
</evidence>
<dbReference type="InterPro" id="IPR050281">
    <property type="entry name" value="Flavin_monoamine_oxidase"/>
</dbReference>
<keyword evidence="6" id="KW-0560">Oxidoreductase</keyword>
<dbReference type="InterPro" id="IPR036188">
    <property type="entry name" value="FAD/NAD-bd_sf"/>
</dbReference>
<feature type="compositionally biased region" description="Gly residues" evidence="7">
    <location>
        <begin position="176"/>
        <end position="191"/>
    </location>
</feature>
<evidence type="ECO:0000313" key="10">
    <source>
        <dbReference type="EMBL" id="TVU13822.1"/>
    </source>
</evidence>
<dbReference type="GO" id="GO:0006598">
    <property type="term" value="P:polyamine catabolic process"/>
    <property type="evidence" value="ECO:0007669"/>
    <property type="project" value="TreeGrafter"/>
</dbReference>
<dbReference type="GO" id="GO:0046592">
    <property type="term" value="F:polyamine oxidase activity"/>
    <property type="evidence" value="ECO:0007669"/>
    <property type="project" value="UniProtKB-ARBA"/>
</dbReference>
<feature type="domain" description="Amine oxidase" evidence="9">
    <location>
        <begin position="42"/>
        <end position="125"/>
    </location>
</feature>